<comment type="caution">
    <text evidence="1">The sequence shown here is derived from an EMBL/GenBank/DDBJ whole genome shotgun (WGS) entry which is preliminary data.</text>
</comment>
<protein>
    <submittedName>
        <fullName evidence="1">Uncharacterized protein</fullName>
    </submittedName>
</protein>
<dbReference type="Proteomes" id="UP000605201">
    <property type="component" value="Unassembled WGS sequence"/>
</dbReference>
<accession>A0A8J6P1T2</accession>
<proteinExistence type="predicted"/>
<dbReference type="AlphaFoldDB" id="A0A8J6P1T2"/>
<evidence type="ECO:0000313" key="2">
    <source>
        <dbReference type="Proteomes" id="UP000605201"/>
    </source>
</evidence>
<sequence>MAVWEDKRIASICSQMPNLTILAANAAAATGQIRLSQLDRALLAEYAEETGGDYCAGCSRLCSDVLAKRVPINDVMRCLMYAHSCQDLGLARLTFETLPTQTRALLTRLDFSEAERSCPRNLPIGRLMQEAVILLS</sequence>
<evidence type="ECO:0000313" key="1">
    <source>
        <dbReference type="EMBL" id="MBC8431325.1"/>
    </source>
</evidence>
<dbReference type="EMBL" id="JACNIG010000134">
    <property type="protein sequence ID" value="MBC8431325.1"/>
    <property type="molecule type" value="Genomic_DNA"/>
</dbReference>
<reference evidence="1 2" key="1">
    <citation type="submission" date="2020-08" db="EMBL/GenBank/DDBJ databases">
        <title>Bridging the membrane lipid divide: bacteria of the FCB group superphylum have the potential to synthesize archaeal ether lipids.</title>
        <authorList>
            <person name="Villanueva L."/>
            <person name="Von Meijenfeldt F.A.B."/>
            <person name="Westbye A.B."/>
            <person name="Yadav S."/>
            <person name="Hopmans E.C."/>
            <person name="Dutilh B.E."/>
            <person name="Sinninghe Damste J.S."/>
        </authorList>
    </citation>
    <scope>NUCLEOTIDE SEQUENCE [LARGE SCALE GENOMIC DNA]</scope>
    <source>
        <strain evidence="1">NIOZ-UU17</strain>
    </source>
</reference>
<gene>
    <name evidence="1" type="ORF">H8D96_05350</name>
</gene>
<organism evidence="1 2">
    <name type="scientific">Candidatus Desulfatibia vada</name>
    <dbReference type="NCBI Taxonomy" id="2841696"/>
    <lineage>
        <taxon>Bacteria</taxon>
        <taxon>Pseudomonadati</taxon>
        <taxon>Thermodesulfobacteriota</taxon>
        <taxon>Desulfobacteria</taxon>
        <taxon>Desulfobacterales</taxon>
        <taxon>Desulfobacterales incertae sedis</taxon>
        <taxon>Candidatus Desulfatibia</taxon>
    </lineage>
</organism>
<name>A0A8J6P1T2_9BACT</name>